<comment type="caution">
    <text evidence="3">The sequence shown here is derived from an EMBL/GenBank/DDBJ whole genome shotgun (WGS) entry which is preliminary data.</text>
</comment>
<dbReference type="PANTHER" id="PTHR38432:SF1">
    <property type="entry name" value="TELA-LIKE PROTEIN SAOUHSC_01408"/>
    <property type="match status" value="1"/>
</dbReference>
<feature type="compositionally biased region" description="Basic and acidic residues" evidence="2">
    <location>
        <begin position="383"/>
        <end position="397"/>
    </location>
</feature>
<protein>
    <submittedName>
        <fullName evidence="3">Toxic anion resistance protein</fullName>
    </submittedName>
</protein>
<dbReference type="AlphaFoldDB" id="A0A9D2LEI1"/>
<name>A0A9D2LEI1_9MICO</name>
<dbReference type="PANTHER" id="PTHR38432">
    <property type="entry name" value="TELA-LIKE PROTEIN SAOUHSC_01408"/>
    <property type="match status" value="1"/>
</dbReference>
<gene>
    <name evidence="3" type="ORF">H9786_11785</name>
</gene>
<feature type="region of interest" description="Disordered" evidence="2">
    <location>
        <begin position="1"/>
        <end position="28"/>
    </location>
</feature>
<dbReference type="Proteomes" id="UP000823823">
    <property type="component" value="Unassembled WGS sequence"/>
</dbReference>
<dbReference type="InterPro" id="IPR008863">
    <property type="entry name" value="Toxic_anion-R_TelA"/>
</dbReference>
<sequence length="405" mass="45289">MDDKLQPPAPAAEITPAEPVEEVSEDKAVSMLSDLPDEQRRELESRADAWLDEVSALNPHSQEFTAQVNALGAVARRTFERTSGTSSRFMEQSLREAQNSGSAQEEVSKSLSELRTTMEDLAPQDETFADKALSFLPGRNRVKRYFRGFESNQKQLDEVLAALGRGQEMLQRDNAELAVERRSLWEDLGSLQKASYLLQLLDEQAVRRAEQARAEGRTDAADALERDVLFAVRQRRQDVATQIAVTVQAYMAMGLIEDNNTQLAQGVERAQTTTVTALRTAVITAQALENQKIVLDQIDAINRTTDSLIDRTSQMLADNTQKIQEQASSSGVSPETLQRAFDNLFTTMDGIDTFRSQANENFLTTVNALEQQVQRAQPYLDRMNQDPDEGMKLEKSAQDLLEIED</sequence>
<accession>A0A9D2LEI1</accession>
<comment type="similarity">
    <text evidence="1">Belongs to the TelA family.</text>
</comment>
<organism evidence="3 4">
    <name type="scientific">Candidatus Brachybacterium merdavium</name>
    <dbReference type="NCBI Taxonomy" id="2838513"/>
    <lineage>
        <taxon>Bacteria</taxon>
        <taxon>Bacillati</taxon>
        <taxon>Actinomycetota</taxon>
        <taxon>Actinomycetes</taxon>
        <taxon>Micrococcales</taxon>
        <taxon>Dermabacteraceae</taxon>
        <taxon>Brachybacterium</taxon>
    </lineage>
</organism>
<evidence type="ECO:0000256" key="1">
    <source>
        <dbReference type="ARBA" id="ARBA00005541"/>
    </source>
</evidence>
<reference evidence="3" key="1">
    <citation type="journal article" date="2021" name="PeerJ">
        <title>Extensive microbial diversity within the chicken gut microbiome revealed by metagenomics and culture.</title>
        <authorList>
            <person name="Gilroy R."/>
            <person name="Ravi A."/>
            <person name="Getino M."/>
            <person name="Pursley I."/>
            <person name="Horton D.L."/>
            <person name="Alikhan N.F."/>
            <person name="Baker D."/>
            <person name="Gharbi K."/>
            <person name="Hall N."/>
            <person name="Watson M."/>
            <person name="Adriaenssens E.M."/>
            <person name="Foster-Nyarko E."/>
            <person name="Jarju S."/>
            <person name="Secka A."/>
            <person name="Antonio M."/>
            <person name="Oren A."/>
            <person name="Chaudhuri R.R."/>
            <person name="La Ragione R."/>
            <person name="Hildebrand F."/>
            <person name="Pallen M.J."/>
        </authorList>
    </citation>
    <scope>NUCLEOTIDE SEQUENCE</scope>
    <source>
        <strain evidence="3">ChiHjej13B12-24818</strain>
    </source>
</reference>
<dbReference type="EMBL" id="DWZH01000092">
    <property type="protein sequence ID" value="HJB11187.1"/>
    <property type="molecule type" value="Genomic_DNA"/>
</dbReference>
<evidence type="ECO:0000256" key="2">
    <source>
        <dbReference type="SAM" id="MobiDB-lite"/>
    </source>
</evidence>
<feature type="region of interest" description="Disordered" evidence="2">
    <location>
        <begin position="383"/>
        <end position="405"/>
    </location>
</feature>
<evidence type="ECO:0000313" key="3">
    <source>
        <dbReference type="EMBL" id="HJB11187.1"/>
    </source>
</evidence>
<reference evidence="3" key="2">
    <citation type="submission" date="2021-04" db="EMBL/GenBank/DDBJ databases">
        <authorList>
            <person name="Gilroy R."/>
        </authorList>
    </citation>
    <scope>NUCLEOTIDE SEQUENCE</scope>
    <source>
        <strain evidence="3">ChiHjej13B12-24818</strain>
    </source>
</reference>
<dbReference type="Pfam" id="PF05816">
    <property type="entry name" value="TelA"/>
    <property type="match status" value="1"/>
</dbReference>
<evidence type="ECO:0000313" key="4">
    <source>
        <dbReference type="Proteomes" id="UP000823823"/>
    </source>
</evidence>
<proteinExistence type="inferred from homology"/>